<organism evidence="1 2">
    <name type="scientific">Pseudomonas plecoglossicida</name>
    <dbReference type="NCBI Taxonomy" id="70775"/>
    <lineage>
        <taxon>Bacteria</taxon>
        <taxon>Pseudomonadati</taxon>
        <taxon>Pseudomonadota</taxon>
        <taxon>Gammaproteobacteria</taxon>
        <taxon>Pseudomonadales</taxon>
        <taxon>Pseudomonadaceae</taxon>
        <taxon>Pseudomonas</taxon>
    </lineage>
</organism>
<dbReference type="EMBL" id="NTME01000076">
    <property type="protein sequence ID" value="PBJ91945.1"/>
    <property type="molecule type" value="Genomic_DNA"/>
</dbReference>
<accession>A0A2A3LVN9</accession>
<dbReference type="Proteomes" id="UP000218102">
    <property type="component" value="Unassembled WGS sequence"/>
</dbReference>
<sequence>MTVSPQADSSERSPTADEAAGMAWWNCMPDVERSQWLTASGTGSVADAWAVRKGAQAHEAADAAVYFNHLFWFDQLAQRRLAVDAAPDNAEAAAALQSVEELLRLEELERHLPLRAWCIGDDYVVVARSVEQALAVVEAEGGEFPGGWADPRLVEEHIPDPASSRRTSFEDAPDVKLTFAEILPRFRFPRIIWVCPFGNEWTDPEYDE</sequence>
<dbReference type="AlphaFoldDB" id="A0A2A3LVN9"/>
<comment type="caution">
    <text evidence="1">The sequence shown here is derived from an EMBL/GenBank/DDBJ whole genome shotgun (WGS) entry which is preliminary data.</text>
</comment>
<evidence type="ECO:0000313" key="1">
    <source>
        <dbReference type="EMBL" id="PBJ91945.1"/>
    </source>
</evidence>
<proteinExistence type="predicted"/>
<dbReference type="RefSeq" id="WP_054894507.1">
    <property type="nucleotide sequence ID" value="NZ_NTME01000076.1"/>
</dbReference>
<gene>
    <name evidence="1" type="ORF">CMV24_29760</name>
</gene>
<reference evidence="1 2" key="1">
    <citation type="submission" date="2017-09" db="EMBL/GenBank/DDBJ databases">
        <authorList>
            <person name="Ehlers B."/>
            <person name="Leendertz F.H."/>
        </authorList>
    </citation>
    <scope>NUCLEOTIDE SEQUENCE [LARGE SCALE GENOMIC DNA]</scope>
    <source>
        <strain evidence="1 2">DJ-1</strain>
    </source>
</reference>
<protein>
    <submittedName>
        <fullName evidence="1">Uncharacterized protein</fullName>
    </submittedName>
</protein>
<name>A0A2A3LVN9_PSEDL</name>
<evidence type="ECO:0000313" key="2">
    <source>
        <dbReference type="Proteomes" id="UP000218102"/>
    </source>
</evidence>